<accession>A0A1T4YIJ3</accession>
<evidence type="ECO:0000256" key="8">
    <source>
        <dbReference type="ARBA" id="ARBA00023015"/>
    </source>
</evidence>
<dbReference type="GO" id="GO:0008270">
    <property type="term" value="F:zinc ion binding"/>
    <property type="evidence" value="ECO:0007669"/>
    <property type="project" value="TreeGrafter"/>
</dbReference>
<feature type="binding site" evidence="11">
    <location>
        <position position="138"/>
    </location>
    <ligand>
        <name>Zn(2+)</name>
        <dbReference type="ChEBI" id="CHEBI:29105"/>
    </ligand>
</feature>
<evidence type="ECO:0000256" key="5">
    <source>
        <dbReference type="ARBA" id="ARBA00022723"/>
    </source>
</evidence>
<sequence length="144" mass="15239">MTTDVTDAAALADSIRAAGLKVTEPRVAVLAAIEREPHIDAERIFRSIRSSLPGTSVQAVHGVLAAFSQAGLLRRIEPAHSPALYERRVDDNHHHIVCSACGAVEDVDCAVGHSPCLVPSSASGFQVQSAEVNFWGLCPNCQTA</sequence>
<dbReference type="InterPro" id="IPR036388">
    <property type="entry name" value="WH-like_DNA-bd_sf"/>
</dbReference>
<dbReference type="PANTHER" id="PTHR33202:SF18">
    <property type="entry name" value="TRANSCRIPTIONAL REGULATOR FURA"/>
    <property type="match status" value="1"/>
</dbReference>
<keyword evidence="3" id="KW-0963">Cytoplasm</keyword>
<evidence type="ECO:0000256" key="3">
    <source>
        <dbReference type="ARBA" id="ARBA00022490"/>
    </source>
</evidence>
<feature type="binding site" evidence="11">
    <location>
        <position position="101"/>
    </location>
    <ligand>
        <name>Zn(2+)</name>
        <dbReference type="ChEBI" id="CHEBI:29105"/>
    </ligand>
</feature>
<dbReference type="InterPro" id="IPR036390">
    <property type="entry name" value="WH_DNA-bd_sf"/>
</dbReference>
<keyword evidence="9" id="KW-0238">DNA-binding</keyword>
<dbReference type="Proteomes" id="UP000189735">
    <property type="component" value="Unassembled WGS sequence"/>
</dbReference>
<gene>
    <name evidence="12" type="ORF">SAMN06295879_3170</name>
</gene>
<keyword evidence="7" id="KW-0408">Iron</keyword>
<keyword evidence="6 11" id="KW-0862">Zinc</keyword>
<proteinExistence type="inferred from homology"/>
<dbReference type="EMBL" id="FUYG01000009">
    <property type="protein sequence ID" value="SKB01091.1"/>
    <property type="molecule type" value="Genomic_DNA"/>
</dbReference>
<evidence type="ECO:0000256" key="10">
    <source>
        <dbReference type="ARBA" id="ARBA00023163"/>
    </source>
</evidence>
<comment type="cofactor">
    <cofactor evidence="11">
        <name>Zn(2+)</name>
        <dbReference type="ChEBI" id="CHEBI:29105"/>
    </cofactor>
    <text evidence="11">Binds 1 zinc ion per subunit.</text>
</comment>
<dbReference type="Gene3D" id="1.10.10.10">
    <property type="entry name" value="Winged helix-like DNA-binding domain superfamily/Winged helix DNA-binding domain"/>
    <property type="match status" value="1"/>
</dbReference>
<feature type="binding site" evidence="11">
    <location>
        <position position="141"/>
    </location>
    <ligand>
        <name>Zn(2+)</name>
        <dbReference type="ChEBI" id="CHEBI:29105"/>
    </ligand>
</feature>
<reference evidence="13" key="1">
    <citation type="submission" date="2017-02" db="EMBL/GenBank/DDBJ databases">
        <authorList>
            <person name="Varghese N."/>
            <person name="Submissions S."/>
        </authorList>
    </citation>
    <scope>NUCLEOTIDE SEQUENCE [LARGE SCALE GENOMIC DNA]</scope>
    <source>
        <strain evidence="13">VKM Ac-2052</strain>
    </source>
</reference>
<keyword evidence="10" id="KW-0804">Transcription</keyword>
<comment type="subcellular location">
    <subcellularLocation>
        <location evidence="1">Cytoplasm</location>
    </subcellularLocation>
</comment>
<dbReference type="InterPro" id="IPR002481">
    <property type="entry name" value="FUR"/>
</dbReference>
<organism evidence="12 13">
    <name type="scientific">Agreia bicolorata</name>
    <dbReference type="NCBI Taxonomy" id="110935"/>
    <lineage>
        <taxon>Bacteria</taxon>
        <taxon>Bacillati</taxon>
        <taxon>Actinomycetota</taxon>
        <taxon>Actinomycetes</taxon>
        <taxon>Micrococcales</taxon>
        <taxon>Microbacteriaceae</taxon>
        <taxon>Agreia</taxon>
    </lineage>
</organism>
<dbReference type="AlphaFoldDB" id="A0A1T4YIJ3"/>
<dbReference type="GO" id="GO:0045892">
    <property type="term" value="P:negative regulation of DNA-templated transcription"/>
    <property type="evidence" value="ECO:0007669"/>
    <property type="project" value="TreeGrafter"/>
</dbReference>
<evidence type="ECO:0000313" key="13">
    <source>
        <dbReference type="Proteomes" id="UP000189735"/>
    </source>
</evidence>
<evidence type="ECO:0000256" key="11">
    <source>
        <dbReference type="PIRSR" id="PIRSR602481-1"/>
    </source>
</evidence>
<evidence type="ECO:0000256" key="7">
    <source>
        <dbReference type="ARBA" id="ARBA00023004"/>
    </source>
</evidence>
<dbReference type="GO" id="GO:0003700">
    <property type="term" value="F:DNA-binding transcription factor activity"/>
    <property type="evidence" value="ECO:0007669"/>
    <property type="project" value="InterPro"/>
</dbReference>
<keyword evidence="5 11" id="KW-0479">Metal-binding</keyword>
<dbReference type="CDD" id="cd07153">
    <property type="entry name" value="Fur_like"/>
    <property type="match status" value="1"/>
</dbReference>
<comment type="similarity">
    <text evidence="2">Belongs to the Fur family.</text>
</comment>
<feature type="binding site" evidence="11">
    <location>
        <position position="98"/>
    </location>
    <ligand>
        <name>Zn(2+)</name>
        <dbReference type="ChEBI" id="CHEBI:29105"/>
    </ligand>
</feature>
<dbReference type="GO" id="GO:1900376">
    <property type="term" value="P:regulation of secondary metabolite biosynthetic process"/>
    <property type="evidence" value="ECO:0007669"/>
    <property type="project" value="TreeGrafter"/>
</dbReference>
<dbReference type="InterPro" id="IPR043135">
    <property type="entry name" value="Fur_C"/>
</dbReference>
<dbReference type="PANTHER" id="PTHR33202">
    <property type="entry name" value="ZINC UPTAKE REGULATION PROTEIN"/>
    <property type="match status" value="1"/>
</dbReference>
<evidence type="ECO:0000256" key="9">
    <source>
        <dbReference type="ARBA" id="ARBA00023125"/>
    </source>
</evidence>
<evidence type="ECO:0000256" key="1">
    <source>
        <dbReference type="ARBA" id="ARBA00004496"/>
    </source>
</evidence>
<dbReference type="SUPFAM" id="SSF46785">
    <property type="entry name" value="Winged helix' DNA-binding domain"/>
    <property type="match status" value="1"/>
</dbReference>
<dbReference type="Pfam" id="PF01475">
    <property type="entry name" value="FUR"/>
    <property type="match status" value="1"/>
</dbReference>
<dbReference type="Gene3D" id="3.30.1490.190">
    <property type="match status" value="1"/>
</dbReference>
<evidence type="ECO:0000256" key="2">
    <source>
        <dbReference type="ARBA" id="ARBA00007957"/>
    </source>
</evidence>
<protein>
    <submittedName>
        <fullName evidence="12">Fur family transcriptional regulator, ferric uptake regulator</fullName>
    </submittedName>
</protein>
<keyword evidence="4" id="KW-0678">Repressor</keyword>
<evidence type="ECO:0000313" key="12">
    <source>
        <dbReference type="EMBL" id="SKB01091.1"/>
    </source>
</evidence>
<dbReference type="GO" id="GO:0000976">
    <property type="term" value="F:transcription cis-regulatory region binding"/>
    <property type="evidence" value="ECO:0007669"/>
    <property type="project" value="TreeGrafter"/>
</dbReference>
<dbReference type="GO" id="GO:0005737">
    <property type="term" value="C:cytoplasm"/>
    <property type="evidence" value="ECO:0007669"/>
    <property type="project" value="UniProtKB-SubCell"/>
</dbReference>
<evidence type="ECO:0000256" key="6">
    <source>
        <dbReference type="ARBA" id="ARBA00022833"/>
    </source>
</evidence>
<evidence type="ECO:0000256" key="4">
    <source>
        <dbReference type="ARBA" id="ARBA00022491"/>
    </source>
</evidence>
<name>A0A1T4YIJ3_9MICO</name>
<keyword evidence="8" id="KW-0805">Transcription regulation</keyword>